<name>A0A0R3NCM1_9BRAD</name>
<evidence type="ECO:0000313" key="2">
    <source>
        <dbReference type="Proteomes" id="UP000052023"/>
    </source>
</evidence>
<dbReference type="AlphaFoldDB" id="A0A0R3NCM1"/>
<comment type="caution">
    <text evidence="1">The sequence shown here is derived from an EMBL/GenBank/DDBJ whole genome shotgun (WGS) entry which is preliminary data.</text>
</comment>
<accession>A0A0R3NCM1</accession>
<keyword evidence="1" id="KW-0238">DNA-binding</keyword>
<proteinExistence type="predicted"/>
<organism evidence="1 2">
    <name type="scientific">Bradyrhizobium retamae</name>
    <dbReference type="NCBI Taxonomy" id="1300035"/>
    <lineage>
        <taxon>Bacteria</taxon>
        <taxon>Pseudomonadati</taxon>
        <taxon>Pseudomonadota</taxon>
        <taxon>Alphaproteobacteria</taxon>
        <taxon>Hyphomicrobiales</taxon>
        <taxon>Nitrobacteraceae</taxon>
        <taxon>Bradyrhizobium</taxon>
    </lineage>
</organism>
<dbReference type="Pfam" id="PF11848">
    <property type="entry name" value="DUF3368"/>
    <property type="match status" value="1"/>
</dbReference>
<dbReference type="Proteomes" id="UP000052023">
    <property type="component" value="Unassembled WGS sequence"/>
</dbReference>
<gene>
    <name evidence="1" type="ORF">CQ13_38030</name>
</gene>
<sequence>MSCTSSLIDIADPLILDTSVLINLHACKYGERILASIPNDVVVSEIVAGELEHETSRQNGEHRFLFDLLTRGIVTLATMTDAEYEIFHELTSTSPSLDDGEAATIAIAAARFFLPVIDERRGRSRASALLKTRNPGWSLDILRHPTAIAVLGDQPVIEAMYLALRDGRMRIPLERVEGVIALIGMERSRDCTCLPGYRERIFDERSGAAAVNSADSAKLPNLK</sequence>
<dbReference type="InterPro" id="IPR021799">
    <property type="entry name" value="PIN-like_prokaryotic"/>
</dbReference>
<keyword evidence="2" id="KW-1185">Reference proteome</keyword>
<protein>
    <submittedName>
        <fullName evidence="1">DNA-binding protein</fullName>
    </submittedName>
</protein>
<reference evidence="1 2" key="1">
    <citation type="submission" date="2014-03" db="EMBL/GenBank/DDBJ databases">
        <title>Bradyrhizobium valentinum sp. nov., isolated from effective nodules of Lupinus mariae-josephae, a lupine endemic of basic-lime soils in Eastern Spain.</title>
        <authorList>
            <person name="Duran D."/>
            <person name="Rey L."/>
            <person name="Navarro A."/>
            <person name="Busquets A."/>
            <person name="Imperial J."/>
            <person name="Ruiz-Argueso T."/>
        </authorList>
    </citation>
    <scope>NUCLEOTIDE SEQUENCE [LARGE SCALE GENOMIC DNA]</scope>
    <source>
        <strain evidence="1 2">Ro19</strain>
    </source>
</reference>
<dbReference type="GO" id="GO:0003677">
    <property type="term" value="F:DNA binding"/>
    <property type="evidence" value="ECO:0007669"/>
    <property type="project" value="UniProtKB-KW"/>
</dbReference>
<evidence type="ECO:0000313" key="1">
    <source>
        <dbReference type="EMBL" id="KRR29873.1"/>
    </source>
</evidence>
<dbReference type="OrthoDB" id="8391751at2"/>
<dbReference type="EMBL" id="LLYA01000008">
    <property type="protein sequence ID" value="KRR29873.1"/>
    <property type="molecule type" value="Genomic_DNA"/>
</dbReference>
<dbReference type="RefSeq" id="WP_057841657.1">
    <property type="nucleotide sequence ID" value="NZ_LLYA01000008.1"/>
</dbReference>